<evidence type="ECO:0000313" key="2">
    <source>
        <dbReference type="Proteomes" id="UP000006643"/>
    </source>
</evidence>
<dbReference type="Proteomes" id="UP000006643">
    <property type="component" value="Unassembled WGS sequence"/>
</dbReference>
<evidence type="ECO:0000313" key="1">
    <source>
        <dbReference type="EMBL" id="EEY62878.1"/>
    </source>
</evidence>
<proteinExistence type="predicted"/>
<dbReference type="KEGG" id="pif:PITG_15311"/>
<dbReference type="VEuPathDB" id="FungiDB:PITG_15311"/>
<dbReference type="GeneID" id="9479281"/>
<dbReference type="HOGENOM" id="CLU_757528_0_0_1"/>
<gene>
    <name evidence="1" type="ORF">PITG_15311</name>
</gene>
<dbReference type="EMBL" id="DS028152">
    <property type="protein sequence ID" value="EEY62878.1"/>
    <property type="molecule type" value="Genomic_DNA"/>
</dbReference>
<protein>
    <recommendedName>
        <fullName evidence="3">HAT C-terminal dimerisation domain-containing protein</fullName>
    </recommendedName>
</protein>
<organism evidence="1 2">
    <name type="scientific">Phytophthora infestans (strain T30-4)</name>
    <name type="common">Potato late blight agent</name>
    <dbReference type="NCBI Taxonomy" id="403677"/>
    <lineage>
        <taxon>Eukaryota</taxon>
        <taxon>Sar</taxon>
        <taxon>Stramenopiles</taxon>
        <taxon>Oomycota</taxon>
        <taxon>Peronosporomycetes</taxon>
        <taxon>Peronosporales</taxon>
        <taxon>Peronosporaceae</taxon>
        <taxon>Phytophthora</taxon>
    </lineage>
</organism>
<keyword evidence="2" id="KW-1185">Reference proteome</keyword>
<reference evidence="2" key="1">
    <citation type="journal article" date="2009" name="Nature">
        <title>Genome sequence and analysis of the Irish potato famine pathogen Phytophthora infestans.</title>
        <authorList>
            <consortium name="The Broad Institute Genome Sequencing Platform"/>
            <person name="Haas B.J."/>
            <person name="Kamoun S."/>
            <person name="Zody M.C."/>
            <person name="Jiang R.H."/>
            <person name="Handsaker R.E."/>
            <person name="Cano L.M."/>
            <person name="Grabherr M."/>
            <person name="Kodira C.D."/>
            <person name="Raffaele S."/>
            <person name="Torto-Alalibo T."/>
            <person name="Bozkurt T.O."/>
            <person name="Ah-Fong A.M."/>
            <person name="Alvarado L."/>
            <person name="Anderson V.L."/>
            <person name="Armstrong M.R."/>
            <person name="Avrova A."/>
            <person name="Baxter L."/>
            <person name="Beynon J."/>
            <person name="Boevink P.C."/>
            <person name="Bollmann S.R."/>
            <person name="Bos J.I."/>
            <person name="Bulone V."/>
            <person name="Cai G."/>
            <person name="Cakir C."/>
            <person name="Carrington J.C."/>
            <person name="Chawner M."/>
            <person name="Conti L."/>
            <person name="Costanzo S."/>
            <person name="Ewan R."/>
            <person name="Fahlgren N."/>
            <person name="Fischbach M.A."/>
            <person name="Fugelstad J."/>
            <person name="Gilroy E.M."/>
            <person name="Gnerre S."/>
            <person name="Green P.J."/>
            <person name="Grenville-Briggs L.J."/>
            <person name="Griffith J."/>
            <person name="Grunwald N.J."/>
            <person name="Horn K."/>
            <person name="Horner N.R."/>
            <person name="Hu C.H."/>
            <person name="Huitema E."/>
            <person name="Jeong D.H."/>
            <person name="Jones A.M."/>
            <person name="Jones J.D."/>
            <person name="Jones R.W."/>
            <person name="Karlsson E.K."/>
            <person name="Kunjeti S.G."/>
            <person name="Lamour K."/>
            <person name="Liu Z."/>
            <person name="Ma L."/>
            <person name="Maclean D."/>
            <person name="Chibucos M.C."/>
            <person name="McDonald H."/>
            <person name="McWalters J."/>
            <person name="Meijer H.J."/>
            <person name="Morgan W."/>
            <person name="Morris P.F."/>
            <person name="Munro C.A."/>
            <person name="O'Neill K."/>
            <person name="Ospina-Giraldo M."/>
            <person name="Pinzon A."/>
            <person name="Pritchard L."/>
            <person name="Ramsahoye B."/>
            <person name="Ren Q."/>
            <person name="Restrepo S."/>
            <person name="Roy S."/>
            <person name="Sadanandom A."/>
            <person name="Savidor A."/>
            <person name="Schornack S."/>
            <person name="Schwartz D.C."/>
            <person name="Schumann U.D."/>
            <person name="Schwessinger B."/>
            <person name="Seyer L."/>
            <person name="Sharpe T."/>
            <person name="Silvar C."/>
            <person name="Song J."/>
            <person name="Studholme D.J."/>
            <person name="Sykes S."/>
            <person name="Thines M."/>
            <person name="van de Vondervoort P.J."/>
            <person name="Phuntumart V."/>
            <person name="Wawra S."/>
            <person name="Weide R."/>
            <person name="Win J."/>
            <person name="Young C."/>
            <person name="Zhou S."/>
            <person name="Fry W."/>
            <person name="Meyers B.C."/>
            <person name="van West P."/>
            <person name="Ristaino J."/>
            <person name="Govers F."/>
            <person name="Birch P.R."/>
            <person name="Whisson S.C."/>
            <person name="Judelson H.S."/>
            <person name="Nusbaum C."/>
        </authorList>
    </citation>
    <scope>NUCLEOTIDE SEQUENCE [LARGE SCALE GENOMIC DNA]</scope>
    <source>
        <strain evidence="2">T30-4</strain>
    </source>
</reference>
<dbReference type="OrthoDB" id="107790at2759"/>
<dbReference type="InParanoid" id="D0NQE6"/>
<name>D0NQE6_PHYIT</name>
<accession>D0NQE6</accession>
<dbReference type="AlphaFoldDB" id="D0NQE6"/>
<sequence length="366" mass="41291">MRAFVSTRPSRPFSNKQVARFYISPALDEQGEPTGFQVCKACGKHRKHTPRFTNIPPICVETLCGGMESVVKGRREVHRRGEAQVVRPRQRRLDPGTEHFLAVAIPPTSNVVERLFSSARSVLRHERHRLSPQALEMILFLRPTAQDEEYTCDLNGERVPFDDKVYTKLVSSDPSQLGCPFRSLGAVKVHPTPVHDLMELLSKTTALTTAAGATAVSYVCQAEEKSQATTTKQLFEMIATMAHQTGKMEMATSFFNLTPGSYKFKCKYKTGIIRVLSNSDEDGTSEVEERAMQLLRKWLRKEKWLQTMKLLLSKVPAFEFVRQHMCKPTQPHSKKKSKKSVMADGINVTMKYKDGTGEVEIPDTDL</sequence>
<dbReference type="RefSeq" id="XP_002898753.1">
    <property type="nucleotide sequence ID" value="XM_002898707.1"/>
</dbReference>
<evidence type="ECO:0008006" key="3">
    <source>
        <dbReference type="Google" id="ProtNLM"/>
    </source>
</evidence>
<dbReference type="STRING" id="403677.D0NQE6"/>